<evidence type="ECO:0000256" key="2">
    <source>
        <dbReference type="ARBA" id="ARBA00022692"/>
    </source>
</evidence>
<gene>
    <name evidence="7" type="ORF">ACFPFU_08500</name>
</gene>
<sequence length="288" mass="32318">MLLAGFFFALMNVTVKFLPHIPAIEIILFRSVFSFFFSYLILKKQKIPVLGNNKKLLIIRGVVGSVGLITFFYTLQKIPLASAVTIQYLAPIFTSVLGIFIVKERVKAIQFFYFAIAFAGVLVIEGFDPRIEPVYLLIGIVSALFSGLAYNVIRKLKNTEHPLVIVFYFPLVTIPVAGLVSFFYWVPPRGWDWLLLLVIGVFTQFAQYFMTMAYQNANLSKVASLNYVGIIYALGFGYLLFGETYNLVTYSGMVMVLLGVILNVKFSGRPKLKIKSGAESGKNVVHKN</sequence>
<proteinExistence type="predicted"/>
<feature type="domain" description="EamA" evidence="6">
    <location>
        <begin position="1"/>
        <end position="124"/>
    </location>
</feature>
<dbReference type="SUPFAM" id="SSF103481">
    <property type="entry name" value="Multidrug resistance efflux transporter EmrE"/>
    <property type="match status" value="2"/>
</dbReference>
<feature type="domain" description="EamA" evidence="6">
    <location>
        <begin position="136"/>
        <end position="263"/>
    </location>
</feature>
<evidence type="ECO:0000256" key="4">
    <source>
        <dbReference type="ARBA" id="ARBA00023136"/>
    </source>
</evidence>
<feature type="transmembrane region" description="Helical" evidence="5">
    <location>
        <begin position="133"/>
        <end position="153"/>
    </location>
</feature>
<reference evidence="8" key="1">
    <citation type="journal article" date="2019" name="Int. J. Syst. Evol. Microbiol.">
        <title>The Global Catalogue of Microorganisms (GCM) 10K type strain sequencing project: providing services to taxonomists for standard genome sequencing and annotation.</title>
        <authorList>
            <consortium name="The Broad Institute Genomics Platform"/>
            <consortium name="The Broad Institute Genome Sequencing Center for Infectious Disease"/>
            <person name="Wu L."/>
            <person name="Ma J."/>
        </authorList>
    </citation>
    <scope>NUCLEOTIDE SEQUENCE [LARGE SCALE GENOMIC DNA]</scope>
    <source>
        <strain evidence="8">CGMCC 4.7466</strain>
    </source>
</reference>
<feature type="transmembrane region" description="Helical" evidence="5">
    <location>
        <begin position="165"/>
        <end position="185"/>
    </location>
</feature>
<dbReference type="Proteomes" id="UP001595818">
    <property type="component" value="Unassembled WGS sequence"/>
</dbReference>
<dbReference type="PANTHER" id="PTHR22911:SF6">
    <property type="entry name" value="SOLUTE CARRIER FAMILY 35 MEMBER G1"/>
    <property type="match status" value="1"/>
</dbReference>
<keyword evidence="2 5" id="KW-0812">Transmembrane</keyword>
<evidence type="ECO:0000256" key="5">
    <source>
        <dbReference type="SAM" id="Phobius"/>
    </source>
</evidence>
<feature type="transmembrane region" description="Helical" evidence="5">
    <location>
        <begin position="247"/>
        <end position="266"/>
    </location>
</feature>
<organism evidence="7 8">
    <name type="scientific">Negadavirga shengliensis</name>
    <dbReference type="NCBI Taxonomy" id="1389218"/>
    <lineage>
        <taxon>Bacteria</taxon>
        <taxon>Pseudomonadati</taxon>
        <taxon>Bacteroidota</taxon>
        <taxon>Cytophagia</taxon>
        <taxon>Cytophagales</taxon>
        <taxon>Cyclobacteriaceae</taxon>
        <taxon>Negadavirga</taxon>
    </lineage>
</organism>
<accession>A0ABV9SZP9</accession>
<protein>
    <submittedName>
        <fullName evidence="7">DMT family transporter</fullName>
    </submittedName>
</protein>
<evidence type="ECO:0000256" key="3">
    <source>
        <dbReference type="ARBA" id="ARBA00022989"/>
    </source>
</evidence>
<evidence type="ECO:0000313" key="8">
    <source>
        <dbReference type="Proteomes" id="UP001595818"/>
    </source>
</evidence>
<keyword evidence="3 5" id="KW-1133">Transmembrane helix</keyword>
<feature type="transmembrane region" description="Helical" evidence="5">
    <location>
        <begin position="222"/>
        <end position="241"/>
    </location>
</feature>
<keyword evidence="4 5" id="KW-0472">Membrane</keyword>
<dbReference type="Pfam" id="PF00892">
    <property type="entry name" value="EamA"/>
    <property type="match status" value="2"/>
</dbReference>
<feature type="transmembrane region" description="Helical" evidence="5">
    <location>
        <begin position="20"/>
        <end position="42"/>
    </location>
</feature>
<dbReference type="EMBL" id="JBHSJJ010000004">
    <property type="protein sequence ID" value="MFC4871722.1"/>
    <property type="molecule type" value="Genomic_DNA"/>
</dbReference>
<dbReference type="RefSeq" id="WP_377064045.1">
    <property type="nucleotide sequence ID" value="NZ_JBHSJJ010000004.1"/>
</dbReference>
<feature type="transmembrane region" description="Helical" evidence="5">
    <location>
        <begin position="81"/>
        <end position="102"/>
    </location>
</feature>
<dbReference type="PANTHER" id="PTHR22911">
    <property type="entry name" value="ACYL-MALONYL CONDENSING ENZYME-RELATED"/>
    <property type="match status" value="1"/>
</dbReference>
<comment type="subcellular location">
    <subcellularLocation>
        <location evidence="1">Membrane</location>
        <topology evidence="1">Multi-pass membrane protein</topology>
    </subcellularLocation>
</comment>
<evidence type="ECO:0000259" key="6">
    <source>
        <dbReference type="Pfam" id="PF00892"/>
    </source>
</evidence>
<feature type="transmembrane region" description="Helical" evidence="5">
    <location>
        <begin position="57"/>
        <end position="75"/>
    </location>
</feature>
<dbReference type="InterPro" id="IPR000620">
    <property type="entry name" value="EamA_dom"/>
</dbReference>
<feature type="transmembrane region" description="Helical" evidence="5">
    <location>
        <begin position="109"/>
        <end position="127"/>
    </location>
</feature>
<name>A0ABV9SZP9_9BACT</name>
<comment type="caution">
    <text evidence="7">The sequence shown here is derived from an EMBL/GenBank/DDBJ whole genome shotgun (WGS) entry which is preliminary data.</text>
</comment>
<dbReference type="InterPro" id="IPR037185">
    <property type="entry name" value="EmrE-like"/>
</dbReference>
<feature type="transmembrane region" description="Helical" evidence="5">
    <location>
        <begin position="191"/>
        <end position="210"/>
    </location>
</feature>
<evidence type="ECO:0000256" key="1">
    <source>
        <dbReference type="ARBA" id="ARBA00004141"/>
    </source>
</evidence>
<evidence type="ECO:0000313" key="7">
    <source>
        <dbReference type="EMBL" id="MFC4871722.1"/>
    </source>
</evidence>
<keyword evidence="8" id="KW-1185">Reference proteome</keyword>